<evidence type="ECO:0000313" key="3">
    <source>
        <dbReference type="EMBL" id="SPN99497.1"/>
    </source>
</evidence>
<dbReference type="PANTHER" id="PTHR28009:SF1">
    <property type="entry name" value="PHEROMONE ALPHA FACTOR RECEPTOR"/>
    <property type="match status" value="1"/>
</dbReference>
<keyword evidence="2" id="KW-0472">Membrane</keyword>
<dbReference type="Pfam" id="PF02116">
    <property type="entry name" value="STE2"/>
    <property type="match status" value="1"/>
</dbReference>
<feature type="transmembrane region" description="Helical" evidence="2">
    <location>
        <begin position="270"/>
        <end position="289"/>
    </location>
</feature>
<dbReference type="CDD" id="cd14939">
    <property type="entry name" value="7tmD_STE2"/>
    <property type="match status" value="1"/>
</dbReference>
<dbReference type="InterPro" id="IPR027458">
    <property type="entry name" value="STE2_TM1-TM2_sf"/>
</dbReference>
<evidence type="ECO:0000256" key="1">
    <source>
        <dbReference type="SAM" id="MobiDB-lite"/>
    </source>
</evidence>
<dbReference type="InterPro" id="IPR000366">
    <property type="entry name" value="GPCR_STE2"/>
</dbReference>
<keyword evidence="2" id="KW-0812">Transmembrane</keyword>
<feature type="transmembrane region" description="Helical" evidence="2">
    <location>
        <begin position="33"/>
        <end position="60"/>
    </location>
</feature>
<feature type="region of interest" description="Disordered" evidence="1">
    <location>
        <begin position="299"/>
        <end position="323"/>
    </location>
</feature>
<feature type="transmembrane region" description="Helical" evidence="2">
    <location>
        <begin position="242"/>
        <end position="264"/>
    </location>
</feature>
<dbReference type="GO" id="GO:0004932">
    <property type="term" value="F:mating-type factor pheromone receptor activity"/>
    <property type="evidence" value="ECO:0007669"/>
    <property type="project" value="InterPro"/>
</dbReference>
<dbReference type="EMBL" id="ONZQ02000003">
    <property type="protein sequence ID" value="SPN99497.1"/>
    <property type="molecule type" value="Genomic_DNA"/>
</dbReference>
<protein>
    <submittedName>
        <fullName evidence="3">Related to pheromone receptor</fullName>
    </submittedName>
</protein>
<gene>
    <name evidence="3" type="ORF">DNG_02349</name>
</gene>
<dbReference type="AlphaFoldDB" id="A0AAE8MS98"/>
<feature type="transmembrane region" description="Helical" evidence="2">
    <location>
        <begin position="119"/>
        <end position="141"/>
    </location>
</feature>
<dbReference type="PRINTS" id="PR00250">
    <property type="entry name" value="GPCRSTE2"/>
</dbReference>
<organism evidence="3 4">
    <name type="scientific">Cephalotrichum gorgonifer</name>
    <dbReference type="NCBI Taxonomy" id="2041049"/>
    <lineage>
        <taxon>Eukaryota</taxon>
        <taxon>Fungi</taxon>
        <taxon>Dikarya</taxon>
        <taxon>Ascomycota</taxon>
        <taxon>Pezizomycotina</taxon>
        <taxon>Sordariomycetes</taxon>
        <taxon>Hypocreomycetidae</taxon>
        <taxon>Microascales</taxon>
        <taxon>Microascaceae</taxon>
        <taxon>Cephalotrichum</taxon>
    </lineage>
</organism>
<dbReference type="GO" id="GO:0000750">
    <property type="term" value="P:pheromone-dependent signal transduction involved in conjugation with cellular fusion"/>
    <property type="evidence" value="ECO:0007669"/>
    <property type="project" value="TreeGrafter"/>
</dbReference>
<feature type="transmembrane region" description="Helical" evidence="2">
    <location>
        <begin position="153"/>
        <end position="173"/>
    </location>
</feature>
<feature type="transmembrane region" description="Helical" evidence="2">
    <location>
        <begin position="201"/>
        <end position="221"/>
    </location>
</feature>
<name>A0AAE8MS98_9PEZI</name>
<dbReference type="PANTHER" id="PTHR28009">
    <property type="entry name" value="PHEROMONE ALPHA FACTOR RECEPTOR"/>
    <property type="match status" value="1"/>
</dbReference>
<keyword evidence="3" id="KW-0675">Receptor</keyword>
<dbReference type="GO" id="GO:0038038">
    <property type="term" value="C:G protein-coupled receptor homodimeric complex"/>
    <property type="evidence" value="ECO:0007669"/>
    <property type="project" value="TreeGrafter"/>
</dbReference>
<proteinExistence type="predicted"/>
<dbReference type="Gene3D" id="1.10.287.920">
    <property type="entry name" value="Pheromone alpha factor receptor"/>
    <property type="match status" value="1"/>
</dbReference>
<accession>A0AAE8MS98</accession>
<keyword evidence="2" id="KW-1133">Transmembrane helix</keyword>
<sequence length="373" mass="40561">MEPFDPHHQVFNITAADGKTQVPISVDQVNFNYFYAFSICISYGSQIGASIMMLVVVVAMNPTVKILKAYTAAQTAALAANVVRMVILSLFFPSEWNEFYAFFSGDFSHVPLADYRMSVAGNVISLVVVVLVELCLVMQAWSMVRMWNHKWRWLATGISATISLSAIAFRFTFCVLQSEAIVNARVPGGPNGAMRWVPRTAISLGAASIFWFCALFNVQLVSHIVKNRRFLPGTAGLSPVEVLACANSVLMVVPVVFASLQWFPSLPIEAGSLTYTSVVVVLPLGTLVANRLTGGRSVDNSAASWNSKPSATHSNVTTSTNPNAQLVTHIGSSRGRVGSDPVDIELNWPEHGSVTSGGVRVHRELDQEVQRLI</sequence>
<dbReference type="Proteomes" id="UP001187682">
    <property type="component" value="Unassembled WGS sequence"/>
</dbReference>
<feature type="transmembrane region" description="Helical" evidence="2">
    <location>
        <begin position="72"/>
        <end position="92"/>
    </location>
</feature>
<evidence type="ECO:0000313" key="4">
    <source>
        <dbReference type="Proteomes" id="UP001187682"/>
    </source>
</evidence>
<evidence type="ECO:0000256" key="2">
    <source>
        <dbReference type="SAM" id="Phobius"/>
    </source>
</evidence>
<keyword evidence="4" id="KW-1185">Reference proteome</keyword>
<comment type="caution">
    <text evidence="3">The sequence shown here is derived from an EMBL/GenBank/DDBJ whole genome shotgun (WGS) entry which is preliminary data.</text>
</comment>
<reference evidence="3" key="1">
    <citation type="submission" date="2018-03" db="EMBL/GenBank/DDBJ databases">
        <authorList>
            <person name="Guldener U."/>
        </authorList>
    </citation>
    <scope>NUCLEOTIDE SEQUENCE</scope>
</reference>